<evidence type="ECO:0000313" key="2">
    <source>
        <dbReference type="EMBL" id="MDN0023368.1"/>
    </source>
</evidence>
<dbReference type="AlphaFoldDB" id="A0AAW7JUU7"/>
<evidence type="ECO:0000313" key="5">
    <source>
        <dbReference type="Proteomes" id="UP001168478"/>
    </source>
</evidence>
<protein>
    <recommendedName>
        <fullName evidence="6">GAF domain-containing protein</fullName>
    </recommendedName>
</protein>
<keyword evidence="4" id="KW-1185">Reference proteome</keyword>
<keyword evidence="1" id="KW-0812">Transmembrane</keyword>
<reference evidence="3" key="2">
    <citation type="submission" date="2023-08" db="EMBL/GenBank/DDBJ databases">
        <title>Identification and characterization of horizontal gene transfer across gut microbiota members of farm animals based on homology search.</title>
        <authorList>
            <person name="Schwarzerova J."/>
            <person name="Nykrynova M."/>
            <person name="Jureckova K."/>
            <person name="Cejkova D."/>
            <person name="Rychlik I."/>
        </authorList>
    </citation>
    <scope>NUCLEOTIDE SEQUENCE</scope>
    <source>
        <strain evidence="3">ET15</strain>
        <strain evidence="2">ET37</strain>
    </source>
</reference>
<reference evidence="3" key="1">
    <citation type="submission" date="2023-06" db="EMBL/GenBank/DDBJ databases">
        <authorList>
            <person name="Zeman M."/>
            <person name="Kubasova T."/>
            <person name="Jahodarova E."/>
            <person name="Nykrynova M."/>
            <person name="Rychlik I."/>
        </authorList>
    </citation>
    <scope>NUCLEOTIDE SEQUENCE</scope>
    <source>
        <strain evidence="3">ET15</strain>
        <strain evidence="2">ET37</strain>
    </source>
</reference>
<evidence type="ECO:0000313" key="4">
    <source>
        <dbReference type="Proteomes" id="UP001167831"/>
    </source>
</evidence>
<feature type="transmembrane region" description="Helical" evidence="1">
    <location>
        <begin position="44"/>
        <end position="64"/>
    </location>
</feature>
<keyword evidence="1" id="KW-1133">Transmembrane helix</keyword>
<accession>A0AAW7JUU7</accession>
<gene>
    <name evidence="2" type="ORF">QVN81_10090</name>
    <name evidence="3" type="ORF">QVN84_04225</name>
</gene>
<evidence type="ECO:0008006" key="6">
    <source>
        <dbReference type="Google" id="ProtNLM"/>
    </source>
</evidence>
<dbReference type="EMBL" id="JAUEIE010000011">
    <property type="protein sequence ID" value="MDN0023368.1"/>
    <property type="molecule type" value="Genomic_DNA"/>
</dbReference>
<dbReference type="Proteomes" id="UP001168478">
    <property type="component" value="Unassembled WGS sequence"/>
</dbReference>
<feature type="transmembrane region" description="Helical" evidence="1">
    <location>
        <begin position="14"/>
        <end position="32"/>
    </location>
</feature>
<organism evidence="3 5">
    <name type="scientific">Leyella lascolaii</name>
    <dbReference type="NCBI Taxonomy" id="1776379"/>
    <lineage>
        <taxon>Bacteria</taxon>
        <taxon>Pseudomonadati</taxon>
        <taxon>Bacteroidota</taxon>
        <taxon>Bacteroidia</taxon>
        <taxon>Bacteroidales</taxon>
        <taxon>Prevotellaceae</taxon>
        <taxon>Leyella</taxon>
    </lineage>
</organism>
<comment type="caution">
    <text evidence="3">The sequence shown here is derived from an EMBL/GenBank/DDBJ whole genome shotgun (WGS) entry which is preliminary data.</text>
</comment>
<dbReference type="RefSeq" id="WP_289825785.1">
    <property type="nucleotide sequence ID" value="NZ_JAUEIE010000011.1"/>
</dbReference>
<keyword evidence="1" id="KW-0472">Membrane</keyword>
<sequence length="289" mass="33581">MWKKSFKQTIKGSIWKYTIGSLSAGLTVLLIGKNFLDMTVKKSVIFGICLFIALFILRYAYFVLRNTIIYIHNAYVDSIWGKAIVDLKDAYSEIHFIRKKERFNDKEFVETMIIFCDTLKIIFDRKTKANCCVSIKVPTTEDEQLETLEVKNLCRDTHHTNRDTSQYMSIKHSIIGNTPYRKIVNKILKGNQKNLAYVNNDIEHTPDYDNTSIECYSDGILPYKSELVYPIIPIKSVNSNNMKMKGFICIDCDQKDKFDENRYDIPMVQGIADGLYDLFVKRDNNRNHG</sequence>
<evidence type="ECO:0000313" key="3">
    <source>
        <dbReference type="EMBL" id="MDN0024731.1"/>
    </source>
</evidence>
<dbReference type="EMBL" id="JAUEIF010000002">
    <property type="protein sequence ID" value="MDN0024731.1"/>
    <property type="molecule type" value="Genomic_DNA"/>
</dbReference>
<dbReference type="Proteomes" id="UP001167831">
    <property type="component" value="Unassembled WGS sequence"/>
</dbReference>
<name>A0AAW7JUU7_9BACT</name>
<proteinExistence type="predicted"/>
<evidence type="ECO:0000256" key="1">
    <source>
        <dbReference type="SAM" id="Phobius"/>
    </source>
</evidence>